<dbReference type="AlphaFoldDB" id="A0AAV4UD19"/>
<sequence>MNPTHLLGRTTKKTPLVRQSVKFHQMTLVPIESMPWAWCTPLSNTPWNLLPDSHNRSQPTCRGTSLFSPSAHHRWHMNPLSTNTRCHISSIFCAINKFCRVCLPTRPFCLLTQPEWPSFACHGPPLFGI</sequence>
<evidence type="ECO:0000313" key="2">
    <source>
        <dbReference type="Proteomes" id="UP001054945"/>
    </source>
</evidence>
<dbReference type="EMBL" id="BPLR01012665">
    <property type="protein sequence ID" value="GIY55713.1"/>
    <property type="molecule type" value="Genomic_DNA"/>
</dbReference>
<protein>
    <submittedName>
        <fullName evidence="1">Uncharacterized protein</fullName>
    </submittedName>
</protein>
<dbReference type="Proteomes" id="UP001054945">
    <property type="component" value="Unassembled WGS sequence"/>
</dbReference>
<proteinExistence type="predicted"/>
<organism evidence="1 2">
    <name type="scientific">Caerostris extrusa</name>
    <name type="common">Bark spider</name>
    <name type="synonym">Caerostris bankana</name>
    <dbReference type="NCBI Taxonomy" id="172846"/>
    <lineage>
        <taxon>Eukaryota</taxon>
        <taxon>Metazoa</taxon>
        <taxon>Ecdysozoa</taxon>
        <taxon>Arthropoda</taxon>
        <taxon>Chelicerata</taxon>
        <taxon>Arachnida</taxon>
        <taxon>Araneae</taxon>
        <taxon>Araneomorphae</taxon>
        <taxon>Entelegynae</taxon>
        <taxon>Araneoidea</taxon>
        <taxon>Araneidae</taxon>
        <taxon>Caerostris</taxon>
    </lineage>
</organism>
<accession>A0AAV4UD19</accession>
<reference evidence="1 2" key="1">
    <citation type="submission" date="2021-06" db="EMBL/GenBank/DDBJ databases">
        <title>Caerostris extrusa draft genome.</title>
        <authorList>
            <person name="Kono N."/>
            <person name="Arakawa K."/>
        </authorList>
    </citation>
    <scope>NUCLEOTIDE SEQUENCE [LARGE SCALE GENOMIC DNA]</scope>
</reference>
<name>A0AAV4UD19_CAEEX</name>
<keyword evidence="2" id="KW-1185">Reference proteome</keyword>
<gene>
    <name evidence="1" type="ORF">CEXT_810241</name>
</gene>
<comment type="caution">
    <text evidence="1">The sequence shown here is derived from an EMBL/GenBank/DDBJ whole genome shotgun (WGS) entry which is preliminary data.</text>
</comment>
<evidence type="ECO:0000313" key="1">
    <source>
        <dbReference type="EMBL" id="GIY55713.1"/>
    </source>
</evidence>